<reference evidence="1 2" key="1">
    <citation type="journal article" date="2013" name="Antonie Van Leeuwenhoek">
        <title>Actinoplanes hulinensis sp. nov., a novel actinomycete isolated from soybean root (Glycine max (L.) Merr).</title>
        <authorList>
            <person name="Shen Y."/>
            <person name="Liu C."/>
            <person name="Wang X."/>
            <person name="Zhao J."/>
            <person name="Jia F."/>
            <person name="Zhang Y."/>
            <person name="Wang L."/>
            <person name="Yang D."/>
            <person name="Xiang W."/>
        </authorList>
    </citation>
    <scope>NUCLEOTIDE SEQUENCE [LARGE SCALE GENOMIC DNA]</scope>
    <source>
        <strain evidence="1 2">NEAU-M9</strain>
    </source>
</reference>
<dbReference type="InterPro" id="IPR010985">
    <property type="entry name" value="Ribbon_hlx_hlx"/>
</dbReference>
<dbReference type="Proteomes" id="UP001519863">
    <property type="component" value="Unassembled WGS sequence"/>
</dbReference>
<sequence length="110" mass="11348">MGGAVSQYSDQQITAAATAFAAGDVRYDETAAAPLPPAPETEPMVPLGLRVPAPLAQQIRAAASQAGVPYSQLIREWIELGLAEMATDKTVSLAVLRRAIAHVAATGHAA</sequence>
<protein>
    <submittedName>
        <fullName evidence="1">BrnA antitoxin family protein</fullName>
    </submittedName>
</protein>
<evidence type="ECO:0000313" key="2">
    <source>
        <dbReference type="Proteomes" id="UP001519863"/>
    </source>
</evidence>
<gene>
    <name evidence="1" type="ORF">KZ829_27145</name>
</gene>
<keyword evidence="2" id="KW-1185">Reference proteome</keyword>
<dbReference type="SUPFAM" id="SSF47598">
    <property type="entry name" value="Ribbon-helix-helix"/>
    <property type="match status" value="1"/>
</dbReference>
<proteinExistence type="predicted"/>
<name>A0ABS7B8N5_9ACTN</name>
<organism evidence="1 2">
    <name type="scientific">Actinoplanes hulinensis</name>
    <dbReference type="NCBI Taxonomy" id="1144547"/>
    <lineage>
        <taxon>Bacteria</taxon>
        <taxon>Bacillati</taxon>
        <taxon>Actinomycetota</taxon>
        <taxon>Actinomycetes</taxon>
        <taxon>Micromonosporales</taxon>
        <taxon>Micromonosporaceae</taxon>
        <taxon>Actinoplanes</taxon>
    </lineage>
</organism>
<accession>A0ABS7B8N5</accession>
<comment type="caution">
    <text evidence="1">The sequence shown here is derived from an EMBL/GenBank/DDBJ whole genome shotgun (WGS) entry which is preliminary data.</text>
</comment>
<evidence type="ECO:0000313" key="1">
    <source>
        <dbReference type="EMBL" id="MBW6437416.1"/>
    </source>
</evidence>
<dbReference type="EMBL" id="JAHXZI010000015">
    <property type="protein sequence ID" value="MBW6437416.1"/>
    <property type="molecule type" value="Genomic_DNA"/>
</dbReference>